<protein>
    <submittedName>
        <fullName evidence="2">Uncharacterized protein</fullName>
    </submittedName>
</protein>
<proteinExistence type="predicted"/>
<name>A0A5D4XS98_9GAMM</name>
<sequence>MNASTRQSAARILGRPQPSRKVLSVPAHGTDETSRLGVACMGGLVMLRIENGWQQALDDEHRYYTCRER</sequence>
<evidence type="ECO:0000313" key="3">
    <source>
        <dbReference type="Proteomes" id="UP000324973"/>
    </source>
</evidence>
<dbReference type="Proteomes" id="UP000324973">
    <property type="component" value="Unassembled WGS sequence"/>
</dbReference>
<dbReference type="EMBL" id="VTFT01000001">
    <property type="protein sequence ID" value="TYT27577.1"/>
    <property type="molecule type" value="Genomic_DNA"/>
</dbReference>
<organism evidence="2 3">
    <name type="scientific">Luteimonas viscosa</name>
    <dbReference type="NCBI Taxonomy" id="1132694"/>
    <lineage>
        <taxon>Bacteria</taxon>
        <taxon>Pseudomonadati</taxon>
        <taxon>Pseudomonadota</taxon>
        <taxon>Gammaproteobacteria</taxon>
        <taxon>Lysobacterales</taxon>
        <taxon>Lysobacteraceae</taxon>
        <taxon>Luteimonas</taxon>
    </lineage>
</organism>
<gene>
    <name evidence="2" type="ORF">FZO89_09995</name>
</gene>
<reference evidence="2 3" key="1">
    <citation type="submission" date="2019-08" db="EMBL/GenBank/DDBJ databases">
        <title>Luteimonas viscosus sp. nov., isolated from soil of a sunflower field.</title>
        <authorList>
            <person name="Jianli Z."/>
            <person name="Ying Z."/>
        </authorList>
    </citation>
    <scope>NUCLEOTIDE SEQUENCE [LARGE SCALE GENOMIC DNA]</scope>
    <source>
        <strain evidence="2 3">XBU10</strain>
    </source>
</reference>
<dbReference type="AlphaFoldDB" id="A0A5D4XS98"/>
<keyword evidence="3" id="KW-1185">Reference proteome</keyword>
<feature type="region of interest" description="Disordered" evidence="1">
    <location>
        <begin position="1"/>
        <end position="30"/>
    </location>
</feature>
<accession>A0A5D4XS98</accession>
<evidence type="ECO:0000313" key="2">
    <source>
        <dbReference type="EMBL" id="TYT27577.1"/>
    </source>
</evidence>
<comment type="caution">
    <text evidence="2">The sequence shown here is derived from an EMBL/GenBank/DDBJ whole genome shotgun (WGS) entry which is preliminary data.</text>
</comment>
<dbReference type="OrthoDB" id="6028428at2"/>
<evidence type="ECO:0000256" key="1">
    <source>
        <dbReference type="SAM" id="MobiDB-lite"/>
    </source>
</evidence>